<name>A0A0W8FN16_9ZZZZ</name>
<sequence>MAEILYTDSYLKRARKFIKKHPDLLSQYAKTLKLLEINPYHPSLRLHKLRGKLSELYSVSINISYRVTIIFLIKDDKIIPIDIGSHGEVY</sequence>
<dbReference type="Gene3D" id="3.30.2310.20">
    <property type="entry name" value="RelE-like"/>
    <property type="match status" value="1"/>
</dbReference>
<dbReference type="InterPro" id="IPR035093">
    <property type="entry name" value="RelE/ParE_toxin_dom_sf"/>
</dbReference>
<protein>
    <submittedName>
        <fullName evidence="1">Higb toxin protein</fullName>
    </submittedName>
</protein>
<proteinExistence type="predicted"/>
<organism evidence="1">
    <name type="scientific">hydrocarbon metagenome</name>
    <dbReference type="NCBI Taxonomy" id="938273"/>
    <lineage>
        <taxon>unclassified sequences</taxon>
        <taxon>metagenomes</taxon>
        <taxon>ecological metagenomes</taxon>
    </lineage>
</organism>
<dbReference type="SUPFAM" id="SSF143011">
    <property type="entry name" value="RelE-like"/>
    <property type="match status" value="1"/>
</dbReference>
<dbReference type="EMBL" id="LNQE01000975">
    <property type="protein sequence ID" value="KUG22303.1"/>
    <property type="molecule type" value="Genomic_DNA"/>
</dbReference>
<gene>
    <name evidence="1" type="ORF">ASZ90_007937</name>
</gene>
<accession>A0A0W8FN16</accession>
<evidence type="ECO:0000313" key="1">
    <source>
        <dbReference type="EMBL" id="KUG22303.1"/>
    </source>
</evidence>
<dbReference type="AlphaFoldDB" id="A0A0W8FN16"/>
<reference evidence="1" key="1">
    <citation type="journal article" date="2015" name="Proc. Natl. Acad. Sci. U.S.A.">
        <title>Networks of energetic and metabolic interactions define dynamics in microbial communities.</title>
        <authorList>
            <person name="Embree M."/>
            <person name="Liu J.K."/>
            <person name="Al-Bassam M.M."/>
            <person name="Zengler K."/>
        </authorList>
    </citation>
    <scope>NUCLEOTIDE SEQUENCE</scope>
</reference>
<comment type="caution">
    <text evidence="1">The sequence shown here is derived from an EMBL/GenBank/DDBJ whole genome shotgun (WGS) entry which is preliminary data.</text>
</comment>